<name>A0A2R6XCT0_MARPO</name>
<dbReference type="EMBL" id="KZ772694">
    <property type="protein sequence ID" value="PTQ43912.1"/>
    <property type="molecule type" value="Genomic_DNA"/>
</dbReference>
<dbReference type="Proteomes" id="UP000244005">
    <property type="component" value="Unassembled WGS sequence"/>
</dbReference>
<protein>
    <submittedName>
        <fullName evidence="1">Uncharacterized protein</fullName>
    </submittedName>
</protein>
<organism evidence="1 2">
    <name type="scientific">Marchantia polymorpha</name>
    <name type="common">Common liverwort</name>
    <name type="synonym">Marchantia aquatica</name>
    <dbReference type="NCBI Taxonomy" id="3197"/>
    <lineage>
        <taxon>Eukaryota</taxon>
        <taxon>Viridiplantae</taxon>
        <taxon>Streptophyta</taxon>
        <taxon>Embryophyta</taxon>
        <taxon>Marchantiophyta</taxon>
        <taxon>Marchantiopsida</taxon>
        <taxon>Marchantiidae</taxon>
        <taxon>Marchantiales</taxon>
        <taxon>Marchantiaceae</taxon>
        <taxon>Marchantia</taxon>
    </lineage>
</organism>
<keyword evidence="2" id="KW-1185">Reference proteome</keyword>
<dbReference type="AlphaFoldDB" id="A0A2R6XCT0"/>
<gene>
    <name evidence="1" type="ORF">MARPO_0022s0020</name>
</gene>
<dbReference type="Gramene" id="Mp3g05080.1">
    <property type="protein sequence ID" value="Mp3g05080.1.cds1"/>
    <property type="gene ID" value="Mp3g05080"/>
</dbReference>
<proteinExistence type="predicted"/>
<sequence length="96" mass="10441">MNVPYEGASWSLDREGGLRIRRSLDAFLVLHRIALRHGEDARPASQLVHQCSRSTKSSVPHCGTALHWTAQGRAGALARDFSSARNSGNDSSRGDV</sequence>
<evidence type="ECO:0000313" key="1">
    <source>
        <dbReference type="EMBL" id="PTQ43912.1"/>
    </source>
</evidence>
<evidence type="ECO:0000313" key="2">
    <source>
        <dbReference type="Proteomes" id="UP000244005"/>
    </source>
</evidence>
<reference evidence="2" key="1">
    <citation type="journal article" date="2017" name="Cell">
        <title>Insights into land plant evolution garnered from the Marchantia polymorpha genome.</title>
        <authorList>
            <person name="Bowman J.L."/>
            <person name="Kohchi T."/>
            <person name="Yamato K.T."/>
            <person name="Jenkins J."/>
            <person name="Shu S."/>
            <person name="Ishizaki K."/>
            <person name="Yamaoka S."/>
            <person name="Nishihama R."/>
            <person name="Nakamura Y."/>
            <person name="Berger F."/>
            <person name="Adam C."/>
            <person name="Aki S.S."/>
            <person name="Althoff F."/>
            <person name="Araki T."/>
            <person name="Arteaga-Vazquez M.A."/>
            <person name="Balasubrmanian S."/>
            <person name="Barry K."/>
            <person name="Bauer D."/>
            <person name="Boehm C.R."/>
            <person name="Briginshaw L."/>
            <person name="Caballero-Perez J."/>
            <person name="Catarino B."/>
            <person name="Chen F."/>
            <person name="Chiyoda S."/>
            <person name="Chovatia M."/>
            <person name="Davies K.M."/>
            <person name="Delmans M."/>
            <person name="Demura T."/>
            <person name="Dierschke T."/>
            <person name="Dolan L."/>
            <person name="Dorantes-Acosta A.E."/>
            <person name="Eklund D.M."/>
            <person name="Florent S.N."/>
            <person name="Flores-Sandoval E."/>
            <person name="Fujiyama A."/>
            <person name="Fukuzawa H."/>
            <person name="Galik B."/>
            <person name="Grimanelli D."/>
            <person name="Grimwood J."/>
            <person name="Grossniklaus U."/>
            <person name="Hamada T."/>
            <person name="Haseloff J."/>
            <person name="Hetherington A.J."/>
            <person name="Higo A."/>
            <person name="Hirakawa Y."/>
            <person name="Hundley H.N."/>
            <person name="Ikeda Y."/>
            <person name="Inoue K."/>
            <person name="Inoue S.I."/>
            <person name="Ishida S."/>
            <person name="Jia Q."/>
            <person name="Kakita M."/>
            <person name="Kanazawa T."/>
            <person name="Kawai Y."/>
            <person name="Kawashima T."/>
            <person name="Kennedy M."/>
            <person name="Kinose K."/>
            <person name="Kinoshita T."/>
            <person name="Kohara Y."/>
            <person name="Koide E."/>
            <person name="Komatsu K."/>
            <person name="Kopischke S."/>
            <person name="Kubo M."/>
            <person name="Kyozuka J."/>
            <person name="Lagercrantz U."/>
            <person name="Lin S.S."/>
            <person name="Lindquist E."/>
            <person name="Lipzen A.M."/>
            <person name="Lu C.W."/>
            <person name="De Luna E."/>
            <person name="Martienssen R.A."/>
            <person name="Minamino N."/>
            <person name="Mizutani M."/>
            <person name="Mizutani M."/>
            <person name="Mochizuki N."/>
            <person name="Monte I."/>
            <person name="Mosher R."/>
            <person name="Nagasaki H."/>
            <person name="Nakagami H."/>
            <person name="Naramoto S."/>
            <person name="Nishitani K."/>
            <person name="Ohtani M."/>
            <person name="Okamoto T."/>
            <person name="Okumura M."/>
            <person name="Phillips J."/>
            <person name="Pollak B."/>
            <person name="Reinders A."/>
            <person name="Rovekamp M."/>
            <person name="Sano R."/>
            <person name="Sawa S."/>
            <person name="Schmid M.W."/>
            <person name="Shirakawa M."/>
            <person name="Solano R."/>
            <person name="Spunde A."/>
            <person name="Suetsugu N."/>
            <person name="Sugano S."/>
            <person name="Sugiyama A."/>
            <person name="Sun R."/>
            <person name="Suzuki Y."/>
            <person name="Takenaka M."/>
            <person name="Takezawa D."/>
            <person name="Tomogane H."/>
            <person name="Tsuzuki M."/>
            <person name="Ueda T."/>
            <person name="Umeda M."/>
            <person name="Ward J.M."/>
            <person name="Watanabe Y."/>
            <person name="Yazaki K."/>
            <person name="Yokoyama R."/>
            <person name="Yoshitake Y."/>
            <person name="Yotsui I."/>
            <person name="Zachgo S."/>
            <person name="Schmutz J."/>
        </authorList>
    </citation>
    <scope>NUCLEOTIDE SEQUENCE [LARGE SCALE GENOMIC DNA]</scope>
    <source>
        <strain evidence="2">Tak-1</strain>
    </source>
</reference>
<accession>A0A2R6XCT0</accession>